<dbReference type="InterPro" id="IPR014840">
    <property type="entry name" value="HRD"/>
</dbReference>
<evidence type="ECO:0000313" key="4">
    <source>
        <dbReference type="JaponicusDB" id="SJAG_04561"/>
    </source>
</evidence>
<dbReference type="JaponicusDB" id="SJAG_04561">
    <property type="gene designation" value="hip4"/>
</dbReference>
<feature type="region of interest" description="Disordered" evidence="1">
    <location>
        <begin position="133"/>
        <end position="179"/>
    </location>
</feature>
<evidence type="ECO:0000256" key="1">
    <source>
        <dbReference type="SAM" id="MobiDB-lite"/>
    </source>
</evidence>
<evidence type="ECO:0000313" key="5">
    <source>
        <dbReference type="Proteomes" id="UP000001744"/>
    </source>
</evidence>
<dbReference type="Proteomes" id="UP000001744">
    <property type="component" value="Unassembled WGS sequence"/>
</dbReference>
<feature type="region of interest" description="Disordered" evidence="1">
    <location>
        <begin position="32"/>
        <end position="89"/>
    </location>
</feature>
<sequence>MATAAEQKTLVINIPLAGRENVHINYPQEVEKIYGPMEDPNADKKDLSDSSDSEGKSDDLPLSQRVANAESANGQEQQPKKRKRRRYADLYYDRSDPFIDDTELYIEEMAAASKDGFFVFSGPLVAEGEKIRIERTRKTKRKKRLSTAMNATPHSPVTTGPTEQKKATSGRGRKRQSTS</sequence>
<dbReference type="RefSeq" id="XP_002175653.1">
    <property type="nucleotide sequence ID" value="XM_002175617.2"/>
</dbReference>
<reference evidence="3 5" key="1">
    <citation type="journal article" date="2011" name="Science">
        <title>Comparative functional genomics of the fission yeasts.</title>
        <authorList>
            <person name="Rhind N."/>
            <person name="Chen Z."/>
            <person name="Yassour M."/>
            <person name="Thompson D.A."/>
            <person name="Haas B.J."/>
            <person name="Habib N."/>
            <person name="Wapinski I."/>
            <person name="Roy S."/>
            <person name="Lin M.F."/>
            <person name="Heiman D.I."/>
            <person name="Young S.K."/>
            <person name="Furuya K."/>
            <person name="Guo Y."/>
            <person name="Pidoux A."/>
            <person name="Chen H.M."/>
            <person name="Robbertse B."/>
            <person name="Goldberg J.M."/>
            <person name="Aoki K."/>
            <person name="Bayne E.H."/>
            <person name="Berlin A.M."/>
            <person name="Desjardins C.A."/>
            <person name="Dobbs E."/>
            <person name="Dukaj L."/>
            <person name="Fan L."/>
            <person name="FitzGerald M.G."/>
            <person name="French C."/>
            <person name="Gujja S."/>
            <person name="Hansen K."/>
            <person name="Keifenheim D."/>
            <person name="Levin J.Z."/>
            <person name="Mosher R.A."/>
            <person name="Mueller C.A."/>
            <person name="Pfiffner J."/>
            <person name="Priest M."/>
            <person name="Russ C."/>
            <person name="Smialowska A."/>
            <person name="Swoboda P."/>
            <person name="Sykes S.M."/>
            <person name="Vaughn M."/>
            <person name="Vengrova S."/>
            <person name="Yoder R."/>
            <person name="Zeng Q."/>
            <person name="Allshire R."/>
            <person name="Baulcombe D."/>
            <person name="Birren B.W."/>
            <person name="Brown W."/>
            <person name="Ekwall K."/>
            <person name="Kellis M."/>
            <person name="Leatherwood J."/>
            <person name="Levin H."/>
            <person name="Margalit H."/>
            <person name="Martienssen R."/>
            <person name="Nieduszynski C.A."/>
            <person name="Spatafora J.W."/>
            <person name="Friedman N."/>
            <person name="Dalgaard J.Z."/>
            <person name="Baumann P."/>
            <person name="Niki H."/>
            <person name="Regev A."/>
            <person name="Nusbaum C."/>
        </authorList>
    </citation>
    <scope>NUCLEOTIDE SEQUENCE [LARGE SCALE GENOMIC DNA]</scope>
    <source>
        <strain evidence="5">yFS275 / FY16936</strain>
    </source>
</reference>
<dbReference type="AlphaFoldDB" id="B6K756"/>
<feature type="compositionally biased region" description="Basic and acidic residues" evidence="1">
    <location>
        <begin position="41"/>
        <end position="59"/>
    </location>
</feature>
<dbReference type="VEuPathDB" id="FungiDB:SJAG_04561"/>
<gene>
    <name evidence="4" type="primary">hip4</name>
    <name evidence="3" type="ORF">SJAG_04561</name>
</gene>
<accession>B6K756</accession>
<dbReference type="Pfam" id="PF08729">
    <property type="entry name" value="HUN"/>
    <property type="match status" value="1"/>
</dbReference>
<dbReference type="STRING" id="402676.B6K756"/>
<keyword evidence="5" id="KW-1185">Reference proteome</keyword>
<name>B6K756_SCHJY</name>
<dbReference type="EMBL" id="KE651168">
    <property type="protein sequence ID" value="EEB09360.1"/>
    <property type="molecule type" value="Genomic_DNA"/>
</dbReference>
<feature type="domain" description="Hpc2-related" evidence="2">
    <location>
        <begin position="80"/>
        <end position="124"/>
    </location>
</feature>
<organism evidence="3 5">
    <name type="scientific">Schizosaccharomyces japonicus (strain yFS275 / FY16936)</name>
    <name type="common">Fission yeast</name>
    <dbReference type="NCBI Taxonomy" id="402676"/>
    <lineage>
        <taxon>Eukaryota</taxon>
        <taxon>Fungi</taxon>
        <taxon>Dikarya</taxon>
        <taxon>Ascomycota</taxon>
        <taxon>Taphrinomycotina</taxon>
        <taxon>Schizosaccharomycetes</taxon>
        <taxon>Schizosaccharomycetales</taxon>
        <taxon>Schizosaccharomycetaceae</taxon>
        <taxon>Schizosaccharomyces</taxon>
    </lineage>
</organism>
<evidence type="ECO:0000313" key="3">
    <source>
        <dbReference type="EMBL" id="EEB09360.1"/>
    </source>
</evidence>
<dbReference type="eggNOG" id="ENOG502RG9A">
    <property type="taxonomic scope" value="Eukaryota"/>
</dbReference>
<dbReference type="HOGENOM" id="CLU_1504294_0_0_1"/>
<feature type="compositionally biased region" description="Polar residues" evidence="1">
    <location>
        <begin position="147"/>
        <end position="162"/>
    </location>
</feature>
<evidence type="ECO:0000259" key="2">
    <source>
        <dbReference type="Pfam" id="PF08729"/>
    </source>
</evidence>
<dbReference type="GeneID" id="7051916"/>
<proteinExistence type="predicted"/>
<protein>
    <submittedName>
        <fullName evidence="3">Histone promoter control protein Hpc2</fullName>
    </submittedName>
</protein>